<protein>
    <submittedName>
        <fullName evidence="2">Uncharacterized protein</fullName>
    </submittedName>
</protein>
<evidence type="ECO:0000256" key="1">
    <source>
        <dbReference type="SAM" id="Phobius"/>
    </source>
</evidence>
<sequence>MNKKFIVAFTLIFLVLTIVFTCAALFCTNHICTHHKCSVCSYIEAVNVNERNRIAVSIIFFALFFKIFILIERKYNFEKVLKETPIDLKVRIND</sequence>
<comment type="caution">
    <text evidence="2">The sequence shown here is derived from an EMBL/GenBank/DDBJ whole genome shotgun (WGS) entry which is preliminary data.</text>
</comment>
<keyword evidence="1" id="KW-0812">Transmembrane</keyword>
<dbReference type="AlphaFoldDB" id="A0A2U1E6I7"/>
<evidence type="ECO:0000313" key="2">
    <source>
        <dbReference type="EMBL" id="PVY95560.1"/>
    </source>
</evidence>
<organism evidence="2 3">
    <name type="scientific">Ezakiella coagulans</name>
    <dbReference type="NCBI Taxonomy" id="46507"/>
    <lineage>
        <taxon>Bacteria</taxon>
        <taxon>Bacillati</taxon>
        <taxon>Bacillota</taxon>
        <taxon>Tissierellia</taxon>
        <taxon>Ezakiella</taxon>
    </lineage>
</organism>
<dbReference type="EMBL" id="QEKV01000001">
    <property type="protein sequence ID" value="PVY95560.1"/>
    <property type="molecule type" value="Genomic_DNA"/>
</dbReference>
<gene>
    <name evidence="2" type="ORF">C7381_10186</name>
</gene>
<keyword evidence="3" id="KW-1185">Reference proteome</keyword>
<feature type="transmembrane region" description="Helical" evidence="1">
    <location>
        <begin position="54"/>
        <end position="71"/>
    </location>
</feature>
<keyword evidence="1" id="KW-1133">Transmembrane helix</keyword>
<keyword evidence="1" id="KW-0472">Membrane</keyword>
<dbReference type="Proteomes" id="UP000245793">
    <property type="component" value="Unassembled WGS sequence"/>
</dbReference>
<evidence type="ECO:0000313" key="3">
    <source>
        <dbReference type="Proteomes" id="UP000245793"/>
    </source>
</evidence>
<accession>A0A2U1E6I7</accession>
<name>A0A2U1E6I7_9FIRM</name>
<proteinExistence type="predicted"/>
<dbReference type="RefSeq" id="WP_116479498.1">
    <property type="nucleotide sequence ID" value="NZ_QEKV01000001.1"/>
</dbReference>
<reference evidence="2 3" key="1">
    <citation type="submission" date="2018-04" db="EMBL/GenBank/DDBJ databases">
        <title>Genomic Encyclopedia of Type Strains, Phase IV (KMG-IV): sequencing the most valuable type-strain genomes for metagenomic binning, comparative biology and taxonomic classification.</title>
        <authorList>
            <person name="Goeker M."/>
        </authorList>
    </citation>
    <scope>NUCLEOTIDE SEQUENCE [LARGE SCALE GENOMIC DNA]</scope>
    <source>
        <strain evidence="2 3">DSM 20705</strain>
    </source>
</reference>